<comment type="similarity">
    <text evidence="4">Belongs to the histone H2A family.</text>
</comment>
<evidence type="ECO:0000313" key="16">
    <source>
        <dbReference type="EMBL" id="CAH1271169.1"/>
    </source>
</evidence>
<dbReference type="InterPro" id="IPR032454">
    <property type="entry name" value="Histone_H2A_C"/>
</dbReference>
<dbReference type="Pfam" id="PF00125">
    <property type="entry name" value="Histone"/>
    <property type="match status" value="1"/>
</dbReference>
<dbReference type="InterPro" id="IPR007125">
    <property type="entry name" value="H2A/H2B/H3"/>
</dbReference>
<feature type="domain" description="Core Histone H2A/H2B/H3" evidence="14">
    <location>
        <begin position="11"/>
        <end position="89"/>
    </location>
</feature>
<dbReference type="AlphaFoldDB" id="A0A8K0A999"/>
<dbReference type="GO" id="GO:0046982">
    <property type="term" value="F:protein heterodimerization activity"/>
    <property type="evidence" value="ECO:0007669"/>
    <property type="project" value="InterPro"/>
</dbReference>
<dbReference type="GO" id="GO:0003677">
    <property type="term" value="F:DNA binding"/>
    <property type="evidence" value="ECO:0007669"/>
    <property type="project" value="UniProtKB-KW"/>
</dbReference>
<dbReference type="GO" id="GO:0000786">
    <property type="term" value="C:nucleosome"/>
    <property type="evidence" value="ECO:0007669"/>
    <property type="project" value="UniProtKB-KW"/>
</dbReference>
<evidence type="ECO:0000256" key="11">
    <source>
        <dbReference type="ARBA" id="ARBA00023242"/>
    </source>
</evidence>
<accession>A0A8K0A999</accession>
<dbReference type="Gene3D" id="2.120.10.30">
    <property type="entry name" value="TolB, C-terminal domain"/>
    <property type="match status" value="1"/>
</dbReference>
<feature type="repeat" description="NHL" evidence="13">
    <location>
        <begin position="458"/>
        <end position="501"/>
    </location>
</feature>
<evidence type="ECO:0000256" key="5">
    <source>
        <dbReference type="ARBA" id="ARBA00011538"/>
    </source>
</evidence>
<dbReference type="SMART" id="SM00414">
    <property type="entry name" value="H2A"/>
    <property type="match status" value="1"/>
</dbReference>
<evidence type="ECO:0000259" key="14">
    <source>
        <dbReference type="Pfam" id="PF00125"/>
    </source>
</evidence>
<evidence type="ECO:0000256" key="9">
    <source>
        <dbReference type="ARBA" id="ARBA00022990"/>
    </source>
</evidence>
<dbReference type="InterPro" id="IPR002119">
    <property type="entry name" value="Histone_H2A"/>
</dbReference>
<evidence type="ECO:0000256" key="7">
    <source>
        <dbReference type="ARBA" id="ARBA00022737"/>
    </source>
</evidence>
<evidence type="ECO:0000256" key="10">
    <source>
        <dbReference type="ARBA" id="ARBA00023125"/>
    </source>
</evidence>
<evidence type="ECO:0000256" key="2">
    <source>
        <dbReference type="ARBA" id="ARBA00004123"/>
    </source>
</evidence>
<keyword evidence="10" id="KW-0238">DNA-binding</keyword>
<dbReference type="OrthoDB" id="342730at2759"/>
<keyword evidence="7" id="KW-0677">Repeat</keyword>
<dbReference type="CDD" id="cd05819">
    <property type="entry name" value="NHL"/>
    <property type="match status" value="1"/>
</dbReference>
<evidence type="ECO:0000256" key="13">
    <source>
        <dbReference type="PROSITE-ProRule" id="PRU00504"/>
    </source>
</evidence>
<dbReference type="PROSITE" id="PS00046">
    <property type="entry name" value="HISTONE_H2A"/>
    <property type="match status" value="1"/>
</dbReference>
<evidence type="ECO:0000256" key="6">
    <source>
        <dbReference type="ARBA" id="ARBA00022454"/>
    </source>
</evidence>
<keyword evidence="11" id="KW-0539">Nucleus</keyword>
<name>A0A8K0A999_BRALA</name>
<gene>
    <name evidence="16" type="primary">H2AFX</name>
    <name evidence="16" type="ORF">BLAG_LOCUS23263</name>
</gene>
<proteinExistence type="inferred from homology"/>
<comment type="subunit">
    <text evidence="5">The nucleosome is a histone octamer containing two molecules each of H2A, H2B, H3 and H4 assembled in one H3-H4 heterotetramer and two H2A-H2B heterodimers. The octamer wraps approximately 147 bp of DNA.</text>
</comment>
<keyword evidence="17" id="KW-1185">Reference proteome</keyword>
<comment type="function">
    <text evidence="1">Core component of nucleosome. Nucleosomes wrap and compact DNA into chromatin, limiting DNA accessibility to the cellular machineries which require DNA as a template. Histones thereby play a central role in transcription regulation, DNA repair, DNA replication and chromosomal stability. DNA accessibility is regulated via a complex set of post-translational modifications of histones, also called histone code, and nucleosome remodeling.</text>
</comment>
<evidence type="ECO:0000256" key="4">
    <source>
        <dbReference type="ARBA" id="ARBA00010691"/>
    </source>
</evidence>
<dbReference type="InterPro" id="IPR032458">
    <property type="entry name" value="Histone_H2A_CS"/>
</dbReference>
<organism evidence="16 17">
    <name type="scientific">Branchiostoma lanceolatum</name>
    <name type="common">Common lancelet</name>
    <name type="synonym">Amphioxus lanceolatum</name>
    <dbReference type="NCBI Taxonomy" id="7740"/>
    <lineage>
        <taxon>Eukaryota</taxon>
        <taxon>Metazoa</taxon>
        <taxon>Chordata</taxon>
        <taxon>Cephalochordata</taxon>
        <taxon>Leptocardii</taxon>
        <taxon>Amphioxiformes</taxon>
        <taxon>Branchiostomatidae</taxon>
        <taxon>Branchiostoma</taxon>
    </lineage>
</organism>
<reference evidence="16" key="1">
    <citation type="submission" date="2022-01" db="EMBL/GenBank/DDBJ databases">
        <authorList>
            <person name="Braso-Vives M."/>
        </authorList>
    </citation>
    <scope>NUCLEOTIDE SEQUENCE</scope>
</reference>
<evidence type="ECO:0000313" key="17">
    <source>
        <dbReference type="Proteomes" id="UP000838412"/>
    </source>
</evidence>
<dbReference type="InterPro" id="IPR001258">
    <property type="entry name" value="NHL_repeat"/>
</dbReference>
<comment type="subcellular location">
    <subcellularLocation>
        <location evidence="3">Chromosome</location>
    </subcellularLocation>
    <subcellularLocation>
        <location evidence="2">Nucleus</location>
    </subcellularLocation>
</comment>
<keyword evidence="12" id="KW-0544">Nucleosome core</keyword>
<dbReference type="FunFam" id="1.10.20.10:FF:000020">
    <property type="entry name" value="Histone H2A"/>
    <property type="match status" value="1"/>
</dbReference>
<evidence type="ECO:0000256" key="3">
    <source>
        <dbReference type="ARBA" id="ARBA00004286"/>
    </source>
</evidence>
<dbReference type="PROSITE" id="PS51125">
    <property type="entry name" value="NHL"/>
    <property type="match status" value="1"/>
</dbReference>
<dbReference type="InterPro" id="IPR009072">
    <property type="entry name" value="Histone-fold"/>
</dbReference>
<dbReference type="Gene3D" id="1.10.20.10">
    <property type="entry name" value="Histone, subunit A"/>
    <property type="match status" value="1"/>
</dbReference>
<keyword evidence="9" id="KW-0007">Acetylation</keyword>
<dbReference type="SUPFAM" id="SSF47113">
    <property type="entry name" value="Histone-fold"/>
    <property type="match status" value="1"/>
</dbReference>
<keyword evidence="6" id="KW-0158">Chromosome</keyword>
<dbReference type="SUPFAM" id="SSF63829">
    <property type="entry name" value="Calcium-dependent phosphotriesterase"/>
    <property type="match status" value="1"/>
</dbReference>
<evidence type="ECO:0000256" key="8">
    <source>
        <dbReference type="ARBA" id="ARBA00022843"/>
    </source>
</evidence>
<protein>
    <submittedName>
        <fullName evidence="16">H2AFX protein</fullName>
    </submittedName>
</protein>
<dbReference type="Pfam" id="PF16211">
    <property type="entry name" value="Histone_H2A_C"/>
    <property type="match status" value="1"/>
</dbReference>
<dbReference type="GO" id="GO:0005634">
    <property type="term" value="C:nucleus"/>
    <property type="evidence" value="ECO:0007669"/>
    <property type="project" value="UniProtKB-SubCell"/>
</dbReference>
<dbReference type="InterPro" id="IPR011042">
    <property type="entry name" value="6-blade_b-propeller_TolB-like"/>
</dbReference>
<feature type="domain" description="Histone H2A C-terminal" evidence="15">
    <location>
        <begin position="92"/>
        <end position="124"/>
    </location>
</feature>
<evidence type="ECO:0000256" key="1">
    <source>
        <dbReference type="ARBA" id="ARBA00002001"/>
    </source>
</evidence>
<dbReference type="Proteomes" id="UP000838412">
    <property type="component" value="Chromosome 8"/>
</dbReference>
<evidence type="ECO:0000256" key="12">
    <source>
        <dbReference type="ARBA" id="ARBA00023269"/>
    </source>
</evidence>
<sequence>MSGRGKGGKIRSKARRTRSARAGLQFPVGRIDRFLRKGHYAQRIGAGAPVYLAAVLEYLTAEILELAGNAARDNKKTRIIPRHLQLAVRNDEELNKLLAGVTIAQGGVLPNIRPELLPKKTSGGSVKMQGDAEFRRPYVVFRIHGNGYGVALLCLQGSYVELMVPVKNPGGPDTPGGTVWQSSAELRTVTSADVIMPVKPPGGPDTPGGTVWQSSAEVKTVTSADVIMVDQAHGQGSPDPIRVTVEKAGPTTATRPPSLDTTEVSGGGSRAKIITFGDESGAGKLRYARGVVVSPENVIWVADRSKTHLQVYNTEGVYLGQFPSGAPGLGYPSKTPSDVSIDKDGHLWVLMIGYPASSDSVVQISREGHLKASFDLPDVPRGALRGMAVDLRTNHVIVTWSDSHRGGAQAFGPDGKVLWDVSRMKRPMNVAVNGKGNIFVSDVNAHFIYIYDETGQYMKQFGGPGLSGGRLSRPKGICADTSGHILVADSDNGRVVLYTDRGRYVRHITVRAESPTGVAVGPEGQLVVMNSHTITVFPRY</sequence>
<dbReference type="EMBL" id="OV696693">
    <property type="protein sequence ID" value="CAH1271169.1"/>
    <property type="molecule type" value="Genomic_DNA"/>
</dbReference>
<dbReference type="PRINTS" id="PR00620">
    <property type="entry name" value="HISTONEH2A"/>
</dbReference>
<evidence type="ECO:0000259" key="15">
    <source>
        <dbReference type="Pfam" id="PF16211"/>
    </source>
</evidence>
<dbReference type="CDD" id="cd00074">
    <property type="entry name" value="HFD_H2A"/>
    <property type="match status" value="1"/>
</dbReference>
<keyword evidence="8" id="KW-0832">Ubl conjugation</keyword>
<dbReference type="Pfam" id="PF01436">
    <property type="entry name" value="NHL"/>
    <property type="match status" value="1"/>
</dbReference>
<dbReference type="GO" id="GO:0030527">
    <property type="term" value="F:structural constituent of chromatin"/>
    <property type="evidence" value="ECO:0007669"/>
    <property type="project" value="InterPro"/>
</dbReference>
<dbReference type="PANTHER" id="PTHR23430">
    <property type="entry name" value="HISTONE H2A"/>
    <property type="match status" value="1"/>
</dbReference>